<dbReference type="Proteomes" id="UP000777935">
    <property type="component" value="Unassembled WGS sequence"/>
</dbReference>
<name>A0ABX2ISJ0_9RHOB</name>
<dbReference type="PANTHER" id="PTHR43796">
    <property type="entry name" value="CARBOXYNORSPERMIDINE SYNTHASE"/>
    <property type="match status" value="1"/>
</dbReference>
<organism evidence="3 4">
    <name type="scientific">Parasulfitobacter algicola</name>
    <dbReference type="NCBI Taxonomy" id="2614809"/>
    <lineage>
        <taxon>Bacteria</taxon>
        <taxon>Pseudomonadati</taxon>
        <taxon>Pseudomonadota</taxon>
        <taxon>Alphaproteobacteria</taxon>
        <taxon>Rhodobacterales</taxon>
        <taxon>Roseobacteraceae</taxon>
        <taxon>Parasulfitobacter</taxon>
    </lineage>
</organism>
<dbReference type="EMBL" id="JABUFE010000006">
    <property type="protein sequence ID" value="NSX55515.1"/>
    <property type="molecule type" value="Genomic_DNA"/>
</dbReference>
<feature type="domain" description="Saccharopine dehydrogenase NADP binding" evidence="1">
    <location>
        <begin position="3"/>
        <end position="100"/>
    </location>
</feature>
<dbReference type="Pfam" id="PF13761">
    <property type="entry name" value="DUF4166"/>
    <property type="match status" value="1"/>
</dbReference>
<evidence type="ECO:0000313" key="3">
    <source>
        <dbReference type="EMBL" id="NSX55515.1"/>
    </source>
</evidence>
<dbReference type="InterPro" id="IPR036291">
    <property type="entry name" value="NAD(P)-bd_dom_sf"/>
</dbReference>
<dbReference type="RefSeq" id="WP_174138585.1">
    <property type="nucleotide sequence ID" value="NZ_JABUFE010000006.1"/>
</dbReference>
<proteinExistence type="predicted"/>
<reference evidence="3 4" key="1">
    <citation type="submission" date="2020-06" db="EMBL/GenBank/DDBJ databases">
        <title>Sulfitobacter algicola sp. nov., isolated from green algae.</title>
        <authorList>
            <person name="Wang C."/>
        </authorList>
    </citation>
    <scope>NUCLEOTIDE SEQUENCE [LARGE SCALE GENOMIC DNA]</scope>
    <source>
        <strain evidence="3 4">1151</strain>
    </source>
</reference>
<accession>A0ABX2ISJ0</accession>
<protein>
    <submittedName>
        <fullName evidence="3">DUF4166 domain-containing protein</fullName>
    </submittedName>
</protein>
<sequence length="536" mass="58401">MKVVILGGYGVFGERTARLLVRDGHDVVIAGRSMEKAQILADDLDATALTLDRTGDLSLLLTVKPDVVVDAAGPFHSYGDDPYRLAHFALSHGIHYLDLADDADFCIGLAQLDDLAKENGCFALSGLSSVPAVSSAVVQELSKDMDSIEMIDTAILPGNRAPRGKSVVAGILSQAGTDIPMMIGGKWQMRRSWSGPVAYDLSSDMRRKGWLIEVPDLKVFPEVFQARSVFFRAGLELGVMNYGLAAISWMRSKVMFPVQNWLIVTMLFSAKMLWFLGSDRGGMVVHVTGATAGTHIRRSWRLVAEQGEGPFIPAVATRAALRNPQGIAPGARVSAAVISLHQIEDAVSDLAVITTTEETELQPIFQTVLGPVFRELPPLVQASHQTYGVLRLVGKSTVTRGTGLISRLLGWVFRFPKADDDISVEVVKIRTQSGETWHRHFGKQTFKSHLAPATNGMTERFGPFTFLLGLQVKGDALVFPVTSAKIFGGIPMPKWLLPISVSHETQSEGKFRFDVRLSAPLGIGLVVHYRGYLEPV</sequence>
<dbReference type="InterPro" id="IPR005097">
    <property type="entry name" value="Sacchrp_dh_NADP-bd"/>
</dbReference>
<evidence type="ECO:0000259" key="1">
    <source>
        <dbReference type="Pfam" id="PF03435"/>
    </source>
</evidence>
<comment type="caution">
    <text evidence="3">The sequence shown here is derived from an EMBL/GenBank/DDBJ whole genome shotgun (WGS) entry which is preliminary data.</text>
</comment>
<keyword evidence="4" id="KW-1185">Reference proteome</keyword>
<gene>
    <name evidence="3" type="ORF">HRQ87_11935</name>
</gene>
<dbReference type="SUPFAM" id="SSF51735">
    <property type="entry name" value="NAD(P)-binding Rossmann-fold domains"/>
    <property type="match status" value="1"/>
</dbReference>
<dbReference type="Pfam" id="PF03435">
    <property type="entry name" value="Sacchrp_dh_NADP"/>
    <property type="match status" value="1"/>
</dbReference>
<evidence type="ECO:0000259" key="2">
    <source>
        <dbReference type="Pfam" id="PF13761"/>
    </source>
</evidence>
<dbReference type="InterPro" id="IPR025311">
    <property type="entry name" value="DUF4166"/>
</dbReference>
<feature type="domain" description="DUF4166" evidence="2">
    <location>
        <begin position="376"/>
        <end position="533"/>
    </location>
</feature>
<evidence type="ECO:0000313" key="4">
    <source>
        <dbReference type="Proteomes" id="UP000777935"/>
    </source>
</evidence>
<dbReference type="Gene3D" id="3.40.50.720">
    <property type="entry name" value="NAD(P)-binding Rossmann-like Domain"/>
    <property type="match status" value="1"/>
</dbReference>
<dbReference type="PANTHER" id="PTHR43796:SF2">
    <property type="entry name" value="CARBOXYNORSPERMIDINE SYNTHASE"/>
    <property type="match status" value="1"/>
</dbReference>